<dbReference type="NCBIfam" id="TIGR00756">
    <property type="entry name" value="PPR"/>
    <property type="match status" value="1"/>
</dbReference>
<gene>
    <name evidence="3" type="ORF">LITE_LOCUS9919</name>
</gene>
<dbReference type="PANTHER" id="PTHR47926">
    <property type="entry name" value="PENTATRICOPEPTIDE REPEAT-CONTAINING PROTEIN"/>
    <property type="match status" value="1"/>
</dbReference>
<dbReference type="Proteomes" id="UP001154282">
    <property type="component" value="Unassembled WGS sequence"/>
</dbReference>
<dbReference type="InterPro" id="IPR046848">
    <property type="entry name" value="E_motif"/>
</dbReference>
<dbReference type="PROSITE" id="PS51375">
    <property type="entry name" value="PPR"/>
    <property type="match status" value="1"/>
</dbReference>
<dbReference type="Pfam" id="PF01535">
    <property type="entry name" value="PPR"/>
    <property type="match status" value="2"/>
</dbReference>
<feature type="repeat" description="PPR" evidence="2">
    <location>
        <begin position="22"/>
        <end position="56"/>
    </location>
</feature>
<proteinExistence type="predicted"/>
<dbReference type="GO" id="GO:0003723">
    <property type="term" value="F:RNA binding"/>
    <property type="evidence" value="ECO:0007669"/>
    <property type="project" value="InterPro"/>
</dbReference>
<accession>A0AAV0ILP1</accession>
<evidence type="ECO:0000256" key="1">
    <source>
        <dbReference type="ARBA" id="ARBA00022737"/>
    </source>
</evidence>
<evidence type="ECO:0000313" key="4">
    <source>
        <dbReference type="Proteomes" id="UP001154282"/>
    </source>
</evidence>
<evidence type="ECO:0000256" key="2">
    <source>
        <dbReference type="PROSITE-ProRule" id="PRU00708"/>
    </source>
</evidence>
<keyword evidence="4" id="KW-1185">Reference proteome</keyword>
<dbReference type="FunFam" id="1.25.40.10:FF:000242">
    <property type="entry name" value="Pentatricopeptide repeat-containing protein"/>
    <property type="match status" value="1"/>
</dbReference>
<comment type="caution">
    <text evidence="3">The sequence shown here is derived from an EMBL/GenBank/DDBJ whole genome shotgun (WGS) entry which is preliminary data.</text>
</comment>
<dbReference type="AlphaFoldDB" id="A0AAV0ILP1"/>
<reference evidence="3" key="1">
    <citation type="submission" date="2022-08" db="EMBL/GenBank/DDBJ databases">
        <authorList>
            <person name="Gutierrez-Valencia J."/>
        </authorList>
    </citation>
    <scope>NUCLEOTIDE SEQUENCE</scope>
</reference>
<dbReference type="InterPro" id="IPR002885">
    <property type="entry name" value="PPR_rpt"/>
</dbReference>
<name>A0AAV0ILP1_9ROSI</name>
<dbReference type="GO" id="GO:0009451">
    <property type="term" value="P:RNA modification"/>
    <property type="evidence" value="ECO:0007669"/>
    <property type="project" value="InterPro"/>
</dbReference>
<evidence type="ECO:0008006" key="5">
    <source>
        <dbReference type="Google" id="ProtNLM"/>
    </source>
</evidence>
<dbReference type="PANTHER" id="PTHR47926:SF510">
    <property type="entry name" value="PENTATRICOPEPTIDE REPEAT-CONTAINING PROTEIN"/>
    <property type="match status" value="1"/>
</dbReference>
<dbReference type="InterPro" id="IPR046960">
    <property type="entry name" value="PPR_At4g14850-like_plant"/>
</dbReference>
<keyword evidence="1" id="KW-0677">Repeat</keyword>
<organism evidence="3 4">
    <name type="scientific">Linum tenue</name>
    <dbReference type="NCBI Taxonomy" id="586396"/>
    <lineage>
        <taxon>Eukaryota</taxon>
        <taxon>Viridiplantae</taxon>
        <taxon>Streptophyta</taxon>
        <taxon>Embryophyta</taxon>
        <taxon>Tracheophyta</taxon>
        <taxon>Spermatophyta</taxon>
        <taxon>Magnoliopsida</taxon>
        <taxon>eudicotyledons</taxon>
        <taxon>Gunneridae</taxon>
        <taxon>Pentapetalae</taxon>
        <taxon>rosids</taxon>
        <taxon>fabids</taxon>
        <taxon>Malpighiales</taxon>
        <taxon>Linaceae</taxon>
        <taxon>Linum</taxon>
    </lineage>
</organism>
<dbReference type="Pfam" id="PF20431">
    <property type="entry name" value="E_motif"/>
    <property type="match status" value="1"/>
</dbReference>
<dbReference type="EMBL" id="CAMGYJ010000004">
    <property type="protein sequence ID" value="CAI0398476.1"/>
    <property type="molecule type" value="Genomic_DNA"/>
</dbReference>
<dbReference type="Gene3D" id="1.25.40.10">
    <property type="entry name" value="Tetratricopeptide repeat domain"/>
    <property type="match status" value="2"/>
</dbReference>
<dbReference type="InterPro" id="IPR011990">
    <property type="entry name" value="TPR-like_helical_dom_sf"/>
</dbReference>
<protein>
    <recommendedName>
        <fullName evidence="5">Pentatricopeptide repeat-containing protein</fullName>
    </recommendedName>
</protein>
<evidence type="ECO:0000313" key="3">
    <source>
        <dbReference type="EMBL" id="CAI0398476.1"/>
    </source>
</evidence>
<sequence>MYARCGGVELARQVFDKMPNRTLVSFNSLLVGLAANGFAKEALQYFKRMQEQGFEPDGVSFTRSHRQQPCRFHRRRTEVLQPHDKKECRIFPRIEHYGCMVDLYSRAGNLEAAIKVIETMPMNPNEVILGSLLTVTACRAHEDTAIAERVMNRVVDLQPDVDSNNVRLANLYAGVGKWEGASKIRRKMKALGIRHQGTVRLKSGPSIHEFVAADKSHDEVQHIYGILYTEARAEVMERQQVTRLTS</sequence>